<evidence type="ECO:0000259" key="1">
    <source>
        <dbReference type="Pfam" id="PF13274"/>
    </source>
</evidence>
<gene>
    <name evidence="2" type="ORF">OC698_02790</name>
</gene>
<accession>A0ABT9D1P6</accession>
<reference evidence="2 3" key="1">
    <citation type="journal article" date="2023" name="Int. J. Syst. Evol. Microbiol.">
        <title>The observation of taxonomic boundaries for the 16SrII and 16SrXXV phytoplasmas using genome-based delimitation.</title>
        <authorList>
            <person name="Rodrigues Jardim B."/>
            <person name="Tran-Nguyen L.T.T."/>
            <person name="Gambley C."/>
            <person name="Al-Sadi A.M."/>
            <person name="Al-Subhi A.M."/>
            <person name="Foissac X."/>
            <person name="Salar P."/>
            <person name="Cai H."/>
            <person name="Yang J.Y."/>
            <person name="Davis R."/>
            <person name="Jones L."/>
            <person name="Rodoni B."/>
            <person name="Constable F.E."/>
        </authorList>
    </citation>
    <scope>NUCLEOTIDE SEQUENCE [LARGE SCALE GENOMIC DNA]</scope>
    <source>
        <strain evidence="2">BAWM-BFA-CoWB</strain>
    </source>
</reference>
<name>A0ABT9D1P6_9MOLU</name>
<evidence type="ECO:0000313" key="3">
    <source>
        <dbReference type="Proteomes" id="UP001170666"/>
    </source>
</evidence>
<protein>
    <submittedName>
        <fullName evidence="2">DUF4065 domain-containing protein</fullName>
    </submittedName>
</protein>
<sequence>MKTKSKEMIMETNKITIFDVANYIIKTNKSKITNMKLQKLVYYTYAKYLVENNQPIFKEPIEAWLHGPVFPHLYNEFKHYTYNPISHGTKKGEEKHLTQAHCVLIDRIIKLYGHKKTPSLSNLAHQETPWRMAWDNNEDWSKNVMKDEIIKKYFTKNFKKIK</sequence>
<proteinExistence type="predicted"/>
<feature type="domain" description="Antitoxin SocA-like Panacea" evidence="1">
    <location>
        <begin position="37"/>
        <end position="130"/>
    </location>
</feature>
<comment type="caution">
    <text evidence="2">The sequence shown here is derived from an EMBL/GenBank/DDBJ whole genome shotgun (WGS) entry which is preliminary data.</text>
</comment>
<dbReference type="Pfam" id="PF13274">
    <property type="entry name" value="SocA_Panacea"/>
    <property type="match status" value="1"/>
</dbReference>
<dbReference type="RefSeq" id="WP_304513179.1">
    <property type="nucleotide sequence ID" value="NZ_JAOSIT010000045.1"/>
</dbReference>
<dbReference type="InterPro" id="IPR025272">
    <property type="entry name" value="SocA_Panacea"/>
</dbReference>
<dbReference type="Proteomes" id="UP001170666">
    <property type="component" value="Unassembled WGS sequence"/>
</dbReference>
<keyword evidence="3" id="KW-1185">Reference proteome</keyword>
<dbReference type="EMBL" id="JAOSIT010000045">
    <property type="protein sequence ID" value="MDO8057597.1"/>
    <property type="molecule type" value="Genomic_DNA"/>
</dbReference>
<evidence type="ECO:0000313" key="2">
    <source>
        <dbReference type="EMBL" id="MDO8057597.1"/>
    </source>
</evidence>
<organism evidence="2 3">
    <name type="scientific">Candidatus Phytoplasma gossypii</name>
    <dbReference type="NCBI Taxonomy" id="2982629"/>
    <lineage>
        <taxon>Bacteria</taxon>
        <taxon>Bacillati</taxon>
        <taxon>Mycoplasmatota</taxon>
        <taxon>Mollicutes</taxon>
        <taxon>Acholeplasmatales</taxon>
        <taxon>Acholeplasmataceae</taxon>
        <taxon>Candidatus Phytoplasma</taxon>
        <taxon>16SrII (Peanut WB group)</taxon>
    </lineage>
</organism>